<dbReference type="GO" id="GO:0030855">
    <property type="term" value="P:epithelial cell differentiation"/>
    <property type="evidence" value="ECO:0007669"/>
    <property type="project" value="TreeGrafter"/>
</dbReference>
<dbReference type="PRINTS" id="PR01248">
    <property type="entry name" value="TYPE1KERATIN"/>
</dbReference>
<dbReference type="FunFam" id="1.20.5.170:FF:000002">
    <property type="entry name" value="Type I keratin KA11"/>
    <property type="match status" value="1"/>
</dbReference>
<keyword evidence="2 4" id="KW-0403">Intermediate filament</keyword>
<dbReference type="SUPFAM" id="SSF64593">
    <property type="entry name" value="Intermediate filament protein, coiled coil region"/>
    <property type="match status" value="2"/>
</dbReference>
<dbReference type="FunFam" id="1.20.5.1160:FF:000002">
    <property type="entry name" value="Type I keratin 10"/>
    <property type="match status" value="1"/>
</dbReference>
<dbReference type="AlphaFoldDB" id="A0A6P8NFS1"/>
<dbReference type="Gene3D" id="1.20.5.500">
    <property type="entry name" value="Single helix bin"/>
    <property type="match status" value="1"/>
</dbReference>
<dbReference type="Pfam" id="PF00038">
    <property type="entry name" value="Filament"/>
    <property type="match status" value="1"/>
</dbReference>
<evidence type="ECO:0000256" key="2">
    <source>
        <dbReference type="ARBA" id="ARBA00022754"/>
    </source>
</evidence>
<dbReference type="Gene3D" id="1.20.5.1160">
    <property type="entry name" value="Vasodilator-stimulated phosphoprotein"/>
    <property type="match status" value="1"/>
</dbReference>
<feature type="domain" description="IF rod" evidence="7">
    <location>
        <begin position="120"/>
        <end position="436"/>
    </location>
</feature>
<evidence type="ECO:0000256" key="5">
    <source>
        <dbReference type="SAM" id="Coils"/>
    </source>
</evidence>
<comment type="similarity">
    <text evidence="4">Belongs to the intermediate filament family.</text>
</comment>
<keyword evidence="3 5" id="KW-0175">Coiled coil</keyword>
<feature type="region of interest" description="Disordered" evidence="6">
    <location>
        <begin position="431"/>
        <end position="459"/>
    </location>
</feature>
<dbReference type="PROSITE" id="PS51842">
    <property type="entry name" value="IF_ROD_2"/>
    <property type="match status" value="1"/>
</dbReference>
<dbReference type="Gene3D" id="1.20.5.170">
    <property type="match status" value="1"/>
</dbReference>
<reference evidence="9" key="1">
    <citation type="submission" date="2025-08" db="UniProtKB">
        <authorList>
            <consortium name="RefSeq"/>
        </authorList>
    </citation>
    <scope>IDENTIFICATION</scope>
</reference>
<evidence type="ECO:0000313" key="9">
    <source>
        <dbReference type="RefSeq" id="XP_033774732.1"/>
    </source>
</evidence>
<dbReference type="InParanoid" id="A0A6P8NFS1"/>
<dbReference type="RefSeq" id="XP_033774732.1">
    <property type="nucleotide sequence ID" value="XM_033918841.1"/>
</dbReference>
<dbReference type="PANTHER" id="PTHR23239">
    <property type="entry name" value="INTERMEDIATE FILAMENT"/>
    <property type="match status" value="1"/>
</dbReference>
<dbReference type="FunFam" id="1.20.5.500:FF:000001">
    <property type="entry name" value="Type II keratin 23"/>
    <property type="match status" value="1"/>
</dbReference>
<keyword evidence="1" id="KW-0416">Keratin</keyword>
<evidence type="ECO:0000313" key="8">
    <source>
        <dbReference type="Proteomes" id="UP000515159"/>
    </source>
</evidence>
<dbReference type="InterPro" id="IPR039008">
    <property type="entry name" value="IF_rod_dom"/>
</dbReference>
<feature type="coiled-coil region" evidence="5">
    <location>
        <begin position="294"/>
        <end position="428"/>
    </location>
</feature>
<dbReference type="GO" id="GO:0005198">
    <property type="term" value="F:structural molecule activity"/>
    <property type="evidence" value="ECO:0007669"/>
    <property type="project" value="InterPro"/>
</dbReference>
<dbReference type="PROSITE" id="PS00226">
    <property type="entry name" value="IF_ROD_1"/>
    <property type="match status" value="1"/>
</dbReference>
<dbReference type="InterPro" id="IPR002957">
    <property type="entry name" value="Keratin_I"/>
</dbReference>
<dbReference type="OrthoDB" id="2441647at2759"/>
<evidence type="ECO:0000256" key="4">
    <source>
        <dbReference type="RuleBase" id="RU000685"/>
    </source>
</evidence>
<accession>A0A6P8NFS1</accession>
<dbReference type="KEGG" id="gsh:117347650"/>
<evidence type="ECO:0000259" key="7">
    <source>
        <dbReference type="PROSITE" id="PS51842"/>
    </source>
</evidence>
<dbReference type="InterPro" id="IPR018039">
    <property type="entry name" value="IF_conserved"/>
</dbReference>
<proteinExistence type="inferred from homology"/>
<keyword evidence="8" id="KW-1185">Reference proteome</keyword>
<evidence type="ECO:0000256" key="6">
    <source>
        <dbReference type="SAM" id="MobiDB-lite"/>
    </source>
</evidence>
<dbReference type="GO" id="GO:0005882">
    <property type="term" value="C:intermediate filament"/>
    <property type="evidence" value="ECO:0007669"/>
    <property type="project" value="UniProtKB-KW"/>
</dbReference>
<protein>
    <submittedName>
        <fullName evidence="9">Keratin, type I cytoskeletal 12-like isoform X1</fullName>
    </submittedName>
</protein>
<dbReference type="PANTHER" id="PTHR23239:SF180">
    <property type="entry name" value="KERATIN, TYPE I CYTOSKELETAL 17"/>
    <property type="match status" value="1"/>
</dbReference>
<gene>
    <name evidence="9" type="primary">LOC117347650</name>
</gene>
<sequence>MAFQAGSVSIRRVGGSIGGQHGVGFGGEGLYGQGISDGHVGSQSVRLGGSYGGRQAGYGVSHGGFGVGHAGFSVGQAGFGAGQAGVCFGHDEAGFGSGGFGGDFGSVQVGGGEGLFLGSEKETMQNLNDRLASYLNKVDEMEHSNAELERKIKEWYEKHHPGATTGGPGRDYSKYFQIIEDLHKKKLAAIIDNNRIILQIDNARLAADDFRMKFDNEQALRQAVQADINGLHRVFDELNTTSADLESQLESLIEELAFLKKNHEEEVKGIKGTGVGNIDVQLNATAGNDLVKNLNDMRAQYELLAEKNRKDAEEDFIKRSGGLKQEISSNVQQSQSNKTELTDLRRNLQSLELELQSLHAKKRSLEESLAETEGRFCLQIAQAQSSINSSEEQLVAIRAEMEQQREDYDVLLNTKSQLEQEIATYRQLLDEQGGSGSSSGNSSSWSSGQASQGPGNKVTKVRTIIEEYKDGKIVSTQVKEN</sequence>
<dbReference type="Proteomes" id="UP000515159">
    <property type="component" value="Chromosome 13"/>
</dbReference>
<dbReference type="GO" id="GO:0045109">
    <property type="term" value="P:intermediate filament organization"/>
    <property type="evidence" value="ECO:0007669"/>
    <property type="project" value="TreeGrafter"/>
</dbReference>
<evidence type="ECO:0000256" key="3">
    <source>
        <dbReference type="ARBA" id="ARBA00023054"/>
    </source>
</evidence>
<dbReference type="SMART" id="SM01391">
    <property type="entry name" value="Filament"/>
    <property type="match status" value="1"/>
</dbReference>
<evidence type="ECO:0000256" key="1">
    <source>
        <dbReference type="ARBA" id="ARBA00022744"/>
    </source>
</evidence>
<feature type="coiled-coil region" evidence="5">
    <location>
        <begin position="235"/>
        <end position="262"/>
    </location>
</feature>
<feature type="coiled-coil region" evidence="5">
    <location>
        <begin position="117"/>
        <end position="158"/>
    </location>
</feature>
<feature type="compositionally biased region" description="Low complexity" evidence="6">
    <location>
        <begin position="438"/>
        <end position="455"/>
    </location>
</feature>
<dbReference type="GeneID" id="117347650"/>
<organism evidence="8 9">
    <name type="scientific">Geotrypetes seraphini</name>
    <name type="common">Gaboon caecilian</name>
    <name type="synonym">Caecilia seraphini</name>
    <dbReference type="NCBI Taxonomy" id="260995"/>
    <lineage>
        <taxon>Eukaryota</taxon>
        <taxon>Metazoa</taxon>
        <taxon>Chordata</taxon>
        <taxon>Craniata</taxon>
        <taxon>Vertebrata</taxon>
        <taxon>Euteleostomi</taxon>
        <taxon>Amphibia</taxon>
        <taxon>Gymnophiona</taxon>
        <taxon>Geotrypetes</taxon>
    </lineage>
</organism>
<name>A0A6P8NFS1_GEOSA</name>